<feature type="compositionally biased region" description="Polar residues" evidence="1">
    <location>
        <begin position="321"/>
        <end position="343"/>
    </location>
</feature>
<organism evidence="2 3">
    <name type="scientific">Chlamydomonas eustigma</name>
    <dbReference type="NCBI Taxonomy" id="1157962"/>
    <lineage>
        <taxon>Eukaryota</taxon>
        <taxon>Viridiplantae</taxon>
        <taxon>Chlorophyta</taxon>
        <taxon>core chlorophytes</taxon>
        <taxon>Chlorophyceae</taxon>
        <taxon>CS clade</taxon>
        <taxon>Chlamydomonadales</taxon>
        <taxon>Chlamydomonadaceae</taxon>
        <taxon>Chlamydomonas</taxon>
    </lineage>
</organism>
<sequence>MVKSATRVTHNYELSVMSRYSYTSSQHSYTCPSKHKQKVSKYSRSPLLALKLQPPVLCDESWKLSYDSWVHAAVQDPIEVTGKVHSKVHVLGITHSSPCSPRAIQEVSQAIRPDAVGLEQTDDQMPNFRKAANSMHIQNILMRMMTTPVQGIRESYGLLLSEKDLVQWELGLQQANISLGSEYDQVQHYIYGRPNQSETLAGAHIARKYGAAFIMLDDPGARDATHAATIAAHTSLMTSSSLASEEEADQDAGDKDGFISLDREIDTYDFSHSSAAQPSACSPSSPSSGEVVSCTGSHLLMQQDPHFLRSPAQPELAHSPPSASLSEEHSTCSTQVSSPNHDSASAVEEEDDVESMLRALGNSHVAECYCQWLNSVTITMPLVSLALLDSINPQQLAIYSAHLERCRSAEMNQAERVREQAMCDCILALCRGELTRGRPCTRVLVVVGKNHVTPLKRLLMVQNKQLR</sequence>
<evidence type="ECO:0000313" key="2">
    <source>
        <dbReference type="EMBL" id="GAX80369.1"/>
    </source>
</evidence>
<proteinExistence type="predicted"/>
<dbReference type="Proteomes" id="UP000232323">
    <property type="component" value="Unassembled WGS sequence"/>
</dbReference>
<gene>
    <name evidence="2" type="ORF">CEUSTIGMA_g7808.t1</name>
</gene>
<keyword evidence="3" id="KW-1185">Reference proteome</keyword>
<dbReference type="AlphaFoldDB" id="A0A250XBT9"/>
<evidence type="ECO:0000313" key="3">
    <source>
        <dbReference type="Proteomes" id="UP000232323"/>
    </source>
</evidence>
<evidence type="ECO:0000256" key="1">
    <source>
        <dbReference type="SAM" id="MobiDB-lite"/>
    </source>
</evidence>
<accession>A0A250XBT9</accession>
<reference evidence="2 3" key="1">
    <citation type="submission" date="2017-08" db="EMBL/GenBank/DDBJ databases">
        <title>Acidophilic green algal genome provides insights into adaptation to an acidic environment.</title>
        <authorList>
            <person name="Hirooka S."/>
            <person name="Hirose Y."/>
            <person name="Kanesaki Y."/>
            <person name="Higuchi S."/>
            <person name="Fujiwara T."/>
            <person name="Onuma R."/>
            <person name="Era A."/>
            <person name="Ohbayashi R."/>
            <person name="Uzuka A."/>
            <person name="Nozaki H."/>
            <person name="Yoshikawa H."/>
            <person name="Miyagishima S.Y."/>
        </authorList>
    </citation>
    <scope>NUCLEOTIDE SEQUENCE [LARGE SCALE GENOMIC DNA]</scope>
    <source>
        <strain evidence="2 3">NIES-2499</strain>
    </source>
</reference>
<dbReference type="EMBL" id="BEGY01000051">
    <property type="protein sequence ID" value="GAX80369.1"/>
    <property type="molecule type" value="Genomic_DNA"/>
</dbReference>
<protein>
    <submittedName>
        <fullName evidence="2">Uncharacterized protein</fullName>
    </submittedName>
</protein>
<feature type="region of interest" description="Disordered" evidence="1">
    <location>
        <begin position="311"/>
        <end position="352"/>
    </location>
</feature>
<comment type="caution">
    <text evidence="2">The sequence shown here is derived from an EMBL/GenBank/DDBJ whole genome shotgun (WGS) entry which is preliminary data.</text>
</comment>
<name>A0A250XBT9_9CHLO</name>
<dbReference type="OrthoDB" id="561786at2759"/>
<feature type="region of interest" description="Disordered" evidence="1">
    <location>
        <begin position="238"/>
        <end position="257"/>
    </location>
</feature>